<sequence>MAEDKETMTLLLSPGFQFHLTSPHMKVGQSEEIYKFALDVYDKSLAQVEAYLKELSYGKVGEVDISIFNHRGGAFRDIEEHCDTNTTIVTWIKVKERG</sequence>
<organism evidence="1 2">
    <name type="scientific">Lupinus luteus</name>
    <name type="common">European yellow lupine</name>
    <dbReference type="NCBI Taxonomy" id="3873"/>
    <lineage>
        <taxon>Eukaryota</taxon>
        <taxon>Viridiplantae</taxon>
        <taxon>Streptophyta</taxon>
        <taxon>Embryophyta</taxon>
        <taxon>Tracheophyta</taxon>
        <taxon>Spermatophyta</taxon>
        <taxon>Magnoliopsida</taxon>
        <taxon>eudicotyledons</taxon>
        <taxon>Gunneridae</taxon>
        <taxon>Pentapetalae</taxon>
        <taxon>rosids</taxon>
        <taxon>fabids</taxon>
        <taxon>Fabales</taxon>
        <taxon>Fabaceae</taxon>
        <taxon>Papilionoideae</taxon>
        <taxon>50 kb inversion clade</taxon>
        <taxon>genistoids sensu lato</taxon>
        <taxon>core genistoids</taxon>
        <taxon>Genisteae</taxon>
        <taxon>Lupinus</taxon>
    </lineage>
</organism>
<name>A0AAV1XX60_LUPLU</name>
<gene>
    <name evidence="1" type="ORF">LLUT_LOCUS27455</name>
</gene>
<protein>
    <submittedName>
        <fullName evidence="1">Uncharacterized protein</fullName>
    </submittedName>
</protein>
<dbReference type="Proteomes" id="UP001497480">
    <property type="component" value="Unassembled WGS sequence"/>
</dbReference>
<proteinExistence type="predicted"/>
<accession>A0AAV1XX60</accession>
<evidence type="ECO:0000313" key="2">
    <source>
        <dbReference type="Proteomes" id="UP001497480"/>
    </source>
</evidence>
<keyword evidence="2" id="KW-1185">Reference proteome</keyword>
<dbReference type="AlphaFoldDB" id="A0AAV1XX60"/>
<comment type="caution">
    <text evidence="1">The sequence shown here is derived from an EMBL/GenBank/DDBJ whole genome shotgun (WGS) entry which is preliminary data.</text>
</comment>
<reference evidence="1 2" key="1">
    <citation type="submission" date="2024-03" db="EMBL/GenBank/DDBJ databases">
        <authorList>
            <person name="Martinez-Hernandez J."/>
        </authorList>
    </citation>
    <scope>NUCLEOTIDE SEQUENCE [LARGE SCALE GENOMIC DNA]</scope>
</reference>
<evidence type="ECO:0000313" key="1">
    <source>
        <dbReference type="EMBL" id="CAL0326395.1"/>
    </source>
</evidence>
<dbReference type="EMBL" id="CAXHTB010000019">
    <property type="protein sequence ID" value="CAL0326395.1"/>
    <property type="molecule type" value="Genomic_DNA"/>
</dbReference>